<reference evidence="9 10" key="1">
    <citation type="journal article" date="2018" name="Gigascience">
        <title>Genomes of trombidid mites reveal novel predicted allergens and laterally-transferred genes associated with secondary metabolism.</title>
        <authorList>
            <person name="Dong X."/>
            <person name="Chaisiri K."/>
            <person name="Xia D."/>
            <person name="Armstrong S.D."/>
            <person name="Fang Y."/>
            <person name="Donnelly M.J."/>
            <person name="Kadowaki T."/>
            <person name="McGarry J.W."/>
            <person name="Darby A.C."/>
            <person name="Makepeace B.L."/>
        </authorList>
    </citation>
    <scope>NUCLEOTIDE SEQUENCE [LARGE SCALE GENOMIC DNA]</scope>
    <source>
        <strain evidence="9">UoL-WK</strain>
    </source>
</reference>
<evidence type="ECO:0000256" key="5">
    <source>
        <dbReference type="ARBA" id="ARBA00023136"/>
    </source>
</evidence>
<feature type="compositionally biased region" description="Low complexity" evidence="6">
    <location>
        <begin position="543"/>
        <end position="553"/>
    </location>
</feature>
<organism evidence="9 10">
    <name type="scientific">Dinothrombium tinctorium</name>
    <dbReference type="NCBI Taxonomy" id="1965070"/>
    <lineage>
        <taxon>Eukaryota</taxon>
        <taxon>Metazoa</taxon>
        <taxon>Ecdysozoa</taxon>
        <taxon>Arthropoda</taxon>
        <taxon>Chelicerata</taxon>
        <taxon>Arachnida</taxon>
        <taxon>Acari</taxon>
        <taxon>Acariformes</taxon>
        <taxon>Trombidiformes</taxon>
        <taxon>Prostigmata</taxon>
        <taxon>Anystina</taxon>
        <taxon>Parasitengona</taxon>
        <taxon>Trombidioidea</taxon>
        <taxon>Trombidiidae</taxon>
        <taxon>Dinothrombium</taxon>
    </lineage>
</organism>
<comment type="subcellular location">
    <subcellularLocation>
        <location evidence="1">Membrane</location>
        <topology evidence="1">Multi-pass membrane protein</topology>
    </subcellularLocation>
</comment>
<feature type="transmembrane region" description="Helical" evidence="7">
    <location>
        <begin position="108"/>
        <end position="133"/>
    </location>
</feature>
<gene>
    <name evidence="9" type="ORF">B4U79_09983</name>
    <name evidence="8" type="ORF">B4U79_16060</name>
</gene>
<feature type="transmembrane region" description="Helical" evidence="7">
    <location>
        <begin position="160"/>
        <end position="181"/>
    </location>
</feature>
<dbReference type="AlphaFoldDB" id="A0A3S3NXT7"/>
<keyword evidence="3 7" id="KW-0812">Transmembrane</keyword>
<evidence type="ECO:0000256" key="7">
    <source>
        <dbReference type="SAM" id="Phobius"/>
    </source>
</evidence>
<feature type="compositionally biased region" description="Polar residues" evidence="6">
    <location>
        <begin position="559"/>
        <end position="574"/>
    </location>
</feature>
<dbReference type="GO" id="GO:0016020">
    <property type="term" value="C:membrane"/>
    <property type="evidence" value="ECO:0007669"/>
    <property type="project" value="UniProtKB-SubCell"/>
</dbReference>
<dbReference type="Proteomes" id="UP000285301">
    <property type="component" value="Unassembled WGS sequence"/>
</dbReference>
<evidence type="ECO:0000313" key="8">
    <source>
        <dbReference type="EMBL" id="RWS08661.1"/>
    </source>
</evidence>
<keyword evidence="10" id="KW-1185">Reference proteome</keyword>
<feature type="region of interest" description="Disordered" evidence="6">
    <location>
        <begin position="542"/>
        <end position="574"/>
    </location>
</feature>
<evidence type="ECO:0000313" key="9">
    <source>
        <dbReference type="EMBL" id="RWS11274.1"/>
    </source>
</evidence>
<reference evidence="9" key="2">
    <citation type="submission" date="2018-11" db="EMBL/GenBank/DDBJ databases">
        <title>Trombidioid mite genomics.</title>
        <authorList>
            <person name="Dong X."/>
        </authorList>
    </citation>
    <scope>NUCLEOTIDE SEQUENCE</scope>
    <source>
        <strain evidence="9">UoL-WK</strain>
    </source>
</reference>
<keyword evidence="5 7" id="KW-0472">Membrane</keyword>
<sequence>MNSAAVIGRQLRQQQTTGRTSGPLVPPQQPSKGRPRTPSHLPQRPYSPAPASMTGGTGTGEQRLNVISSAQTGYHQYPSPHSGLHGEKDKKKQEEEPRIRCTWHCFCIALKALSGGIVLLVAGTVMSVVGFVAEANIHQQQVNGKNGTVEVGEHIRNLTFAGPVIMGLGGIVIVAALVLTFEVRDTLGVKVAPVKPDKNPPGLEGSSNVVSISSTKTTDTRKNTVASISSNTKPGAGGSSGGEGQVKDAEGAAGTVQGTGKNKATQGSLTLPLAVLSDLSHSSLGSTGLKKDHLQDTIHETVFNETASGNGVPATFSGTLSSVGSGRSGGDQQVSISRRRYAAADQCIASPSSGTTFSHLLSPNIETLYFGLPSPQDTELSDPEGCSLTVPTRWRSSRCSCSGSPTHSMSMELYLEDNDPPVSIKIIEQHRMQQQLILHQQMLLQQQHQQLQLQQKLLQQQQLKQPRRPKVIASIESDGLSSTSSSSDDLFHSGHRCDKVNAPSRNYAVHNCYDQNELTAPLLAHTAPTAVVDKCSDCGHTPSSSSGLASSTSPRCKPSSVNPSPHSSDTAASVNCTAAADKRFPLLRQGALGNGSVPPNKS</sequence>
<evidence type="ECO:0000256" key="6">
    <source>
        <dbReference type="SAM" id="MobiDB-lite"/>
    </source>
</evidence>
<feature type="compositionally biased region" description="Polar residues" evidence="6">
    <location>
        <begin position="205"/>
        <end position="233"/>
    </location>
</feature>
<proteinExistence type="inferred from homology"/>
<dbReference type="STRING" id="1965070.A0A3S3NXT7"/>
<dbReference type="EMBL" id="NCKU01002857">
    <property type="protein sequence ID" value="RWS08661.1"/>
    <property type="molecule type" value="Genomic_DNA"/>
</dbReference>
<feature type="compositionally biased region" description="Low complexity" evidence="6">
    <location>
        <begin position="8"/>
        <end position="22"/>
    </location>
</feature>
<comment type="similarity">
    <text evidence="2">Belongs to the TMEM200 family.</text>
</comment>
<evidence type="ECO:0000256" key="2">
    <source>
        <dbReference type="ARBA" id="ARBA00005308"/>
    </source>
</evidence>
<evidence type="ECO:0000256" key="3">
    <source>
        <dbReference type="ARBA" id="ARBA00022692"/>
    </source>
</evidence>
<feature type="region of interest" description="Disordered" evidence="6">
    <location>
        <begin position="1"/>
        <end position="61"/>
    </location>
</feature>
<protein>
    <submittedName>
        <fullName evidence="9">Uncharacterized protein</fullName>
    </submittedName>
</protein>
<accession>A0A3S3NXT7</accession>
<dbReference type="PANTHER" id="PTHR31815">
    <property type="entry name" value="AGAP005329-PA"/>
    <property type="match status" value="1"/>
</dbReference>
<evidence type="ECO:0000313" key="10">
    <source>
        <dbReference type="Proteomes" id="UP000285301"/>
    </source>
</evidence>
<keyword evidence="4 7" id="KW-1133">Transmembrane helix</keyword>
<evidence type="ECO:0000256" key="4">
    <source>
        <dbReference type="ARBA" id="ARBA00022989"/>
    </source>
</evidence>
<dbReference type="EMBL" id="NCKU01001783">
    <property type="protein sequence ID" value="RWS11274.1"/>
    <property type="molecule type" value="Genomic_DNA"/>
</dbReference>
<dbReference type="PANTHER" id="PTHR31815:SF1">
    <property type="entry name" value="TRANSMEMBRANE PROTEIN 200C"/>
    <property type="match status" value="1"/>
</dbReference>
<dbReference type="InterPro" id="IPR018787">
    <property type="entry name" value="DUF2371_TMEM200"/>
</dbReference>
<comment type="caution">
    <text evidence="9">The sequence shown here is derived from an EMBL/GenBank/DDBJ whole genome shotgun (WGS) entry which is preliminary data.</text>
</comment>
<feature type="compositionally biased region" description="Gly residues" evidence="6">
    <location>
        <begin position="235"/>
        <end position="244"/>
    </location>
</feature>
<dbReference type="OrthoDB" id="9994280at2759"/>
<evidence type="ECO:0000256" key="1">
    <source>
        <dbReference type="ARBA" id="ARBA00004141"/>
    </source>
</evidence>
<feature type="region of interest" description="Disordered" evidence="6">
    <location>
        <begin position="192"/>
        <end position="249"/>
    </location>
</feature>
<name>A0A3S3NXT7_9ACAR</name>